<gene>
    <name evidence="2" type="ORF">PRZ48_004930</name>
</gene>
<feature type="region of interest" description="Disordered" evidence="1">
    <location>
        <begin position="48"/>
        <end position="74"/>
    </location>
</feature>
<proteinExistence type="predicted"/>
<feature type="compositionally biased region" description="Polar residues" evidence="1">
    <location>
        <begin position="125"/>
        <end position="134"/>
    </location>
</feature>
<sequence length="214" mass="23698">MAPCPCPCCPGQIIDMSRTIPVDDFEHQIMSESFWERVAAAGFGCDLSDGSASEVEGDDDDDVNDDVEENDSQDLMSMLRESCALQAPETFARPFPEKWGLAPWPYEPSNTEEDQSGDDQEVASPGSSAMTSISSRKRSLDTTAADSPAKRARPDYDHLEMTDPVAPMSDTVVEDSNVPEFVPFDSDREPYSQTALFRELGAWLTANRENENRR</sequence>
<accession>A0ABR0ESA1</accession>
<feature type="compositionally biased region" description="Basic and acidic residues" evidence="1">
    <location>
        <begin position="148"/>
        <end position="161"/>
    </location>
</feature>
<feature type="compositionally biased region" description="Acidic residues" evidence="1">
    <location>
        <begin position="55"/>
        <end position="72"/>
    </location>
</feature>
<evidence type="ECO:0000256" key="1">
    <source>
        <dbReference type="SAM" id="MobiDB-lite"/>
    </source>
</evidence>
<reference evidence="2 3" key="1">
    <citation type="journal article" date="2023" name="G3 (Bethesda)">
        <title>A chromosome-level genome assembly of Zasmidium syzygii isolated from banana leaves.</title>
        <authorList>
            <person name="van Westerhoven A.C."/>
            <person name="Mehrabi R."/>
            <person name="Talebi R."/>
            <person name="Steentjes M.B.F."/>
            <person name="Corcolon B."/>
            <person name="Chong P.A."/>
            <person name="Kema G.H.J."/>
            <person name="Seidl M.F."/>
        </authorList>
    </citation>
    <scope>NUCLEOTIDE SEQUENCE [LARGE SCALE GENOMIC DNA]</scope>
    <source>
        <strain evidence="2 3">P124</strain>
    </source>
</reference>
<comment type="caution">
    <text evidence="2">The sequence shown here is derived from an EMBL/GenBank/DDBJ whole genome shotgun (WGS) entry which is preliminary data.</text>
</comment>
<evidence type="ECO:0000313" key="2">
    <source>
        <dbReference type="EMBL" id="KAK4504015.1"/>
    </source>
</evidence>
<protein>
    <submittedName>
        <fullName evidence="2">Uncharacterized protein</fullName>
    </submittedName>
</protein>
<evidence type="ECO:0000313" key="3">
    <source>
        <dbReference type="Proteomes" id="UP001305779"/>
    </source>
</evidence>
<feature type="region of interest" description="Disordered" evidence="1">
    <location>
        <begin position="94"/>
        <end position="171"/>
    </location>
</feature>
<organism evidence="2 3">
    <name type="scientific">Zasmidium cellare</name>
    <name type="common">Wine cellar mold</name>
    <name type="synonym">Racodium cellare</name>
    <dbReference type="NCBI Taxonomy" id="395010"/>
    <lineage>
        <taxon>Eukaryota</taxon>
        <taxon>Fungi</taxon>
        <taxon>Dikarya</taxon>
        <taxon>Ascomycota</taxon>
        <taxon>Pezizomycotina</taxon>
        <taxon>Dothideomycetes</taxon>
        <taxon>Dothideomycetidae</taxon>
        <taxon>Mycosphaerellales</taxon>
        <taxon>Mycosphaerellaceae</taxon>
        <taxon>Zasmidium</taxon>
    </lineage>
</organism>
<name>A0ABR0ESA1_ZASCE</name>
<keyword evidence="3" id="KW-1185">Reference proteome</keyword>
<feature type="compositionally biased region" description="Acidic residues" evidence="1">
    <location>
        <begin position="110"/>
        <end position="121"/>
    </location>
</feature>
<dbReference type="EMBL" id="JAXOVC010000003">
    <property type="protein sequence ID" value="KAK4504015.1"/>
    <property type="molecule type" value="Genomic_DNA"/>
</dbReference>
<dbReference type="Proteomes" id="UP001305779">
    <property type="component" value="Unassembled WGS sequence"/>
</dbReference>